<dbReference type="SUPFAM" id="SSF53639">
    <property type="entry name" value="AraD/HMP-PK domain-like"/>
    <property type="match status" value="1"/>
</dbReference>
<dbReference type="EMBL" id="CP036246">
    <property type="protein sequence ID" value="QEP40859.1"/>
    <property type="molecule type" value="Genomic_DNA"/>
</dbReference>
<dbReference type="Gene3D" id="3.40.225.10">
    <property type="entry name" value="Class II aldolase/adducin N-terminal domain"/>
    <property type="match status" value="1"/>
</dbReference>
<dbReference type="Pfam" id="PF00596">
    <property type="entry name" value="Aldolase_II"/>
    <property type="match status" value="1"/>
</dbReference>
<evidence type="ECO:0000313" key="2">
    <source>
        <dbReference type="EMBL" id="QEP40859.1"/>
    </source>
</evidence>
<feature type="domain" description="Class II aldolase/adducin N-terminal" evidence="1">
    <location>
        <begin position="5"/>
        <end position="206"/>
    </location>
</feature>
<accession>A0A5C2HDG4</accession>
<proteinExistence type="predicted"/>
<dbReference type="AlphaFoldDB" id="A0A5C2HDG4"/>
<dbReference type="RefSeq" id="WP_066387531.1">
    <property type="nucleotide sequence ID" value="NZ_CP036246.2"/>
</dbReference>
<protein>
    <submittedName>
        <fullName evidence="2">Class II aldolase</fullName>
    </submittedName>
</protein>
<dbReference type="Proteomes" id="UP000322644">
    <property type="component" value="Chromosome"/>
</dbReference>
<dbReference type="KEGG" id="apoc:APORC_1264"/>
<reference evidence="2 3" key="1">
    <citation type="submission" date="2019-09" db="EMBL/GenBank/DDBJ databases">
        <title>Complete genome sequencing of four Arcobacter species reveals a diverse suite of mobile elements.</title>
        <authorList>
            <person name="Miller W.G."/>
            <person name="Yee E."/>
            <person name="Bono J.L."/>
        </authorList>
    </citation>
    <scope>NUCLEOTIDE SEQUENCE [LARGE SCALE GENOMIC DNA]</scope>
    <source>
        <strain evidence="2 3">CCUG 56899</strain>
    </source>
</reference>
<evidence type="ECO:0000313" key="3">
    <source>
        <dbReference type="Proteomes" id="UP000322644"/>
    </source>
</evidence>
<dbReference type="InterPro" id="IPR001303">
    <property type="entry name" value="Aldolase_II/adducin_N"/>
</dbReference>
<gene>
    <name evidence="2" type="ORF">APORC_1264</name>
</gene>
<evidence type="ECO:0000259" key="1">
    <source>
        <dbReference type="SMART" id="SM01007"/>
    </source>
</evidence>
<dbReference type="SMART" id="SM01007">
    <property type="entry name" value="Aldolase_II"/>
    <property type="match status" value="1"/>
</dbReference>
<dbReference type="InterPro" id="IPR036409">
    <property type="entry name" value="Aldolase_II/adducin_N_sf"/>
</dbReference>
<sequence length="356" mass="41819">MNEIRDFVEISKYAGERFDLVQAGGGNSSVKLDSGEMFIKASGFLLSDMTQNSGYSKVDTKKIASIVKNEKIINENNKRQREALTSKLVQEATLDKVNRPSIETLLHSFLYKYTLHMHPIVVNMIVIQKNYKEILKTIFYDFEIVFVDYKTPGIELALELHKELNNYNEIPKIIFLQNHGLIVSSEHKQDIKNLTEFVLQRIETYLNIDMKRYKLTTDITYLLNSFEKNSNISYLSEDSFLNNHLEKNRDLFFNTPFCPDSLVYCGVSCCEIEDLFDIENLKKYKDKYFEIPKVLVFENRLFFITSNIKKAKEMEEVMKFHIMVLEQSVKSDKNFLELEELAYLNNWEAEKFRQKV</sequence>
<organism evidence="2 3">
    <name type="scientific">Arcobacter porcinus</name>
    <dbReference type="NCBI Taxonomy" id="1935204"/>
    <lineage>
        <taxon>Bacteria</taxon>
        <taxon>Pseudomonadati</taxon>
        <taxon>Campylobacterota</taxon>
        <taxon>Epsilonproteobacteria</taxon>
        <taxon>Campylobacterales</taxon>
        <taxon>Arcobacteraceae</taxon>
        <taxon>Arcobacter</taxon>
    </lineage>
</organism>
<name>A0A5C2HDG4_9BACT</name>
<reference evidence="2 3" key="2">
    <citation type="submission" date="2019-09" db="EMBL/GenBank/DDBJ databases">
        <title>Taxonomic note: a critical rebuttal of the proposed division of the genus Arcobacter into six genera, emended descriptions of Arcobacter anaerophilus and the genus Arcobacter, and an assessment of genus-level boundaries for Epsilonproteobacteria using in silico genomic comparator tools.</title>
        <authorList>
            <person name="On S.L.W."/>
            <person name="Miller W.G."/>
            <person name="Biggs P."/>
            <person name="Cornelius A."/>
            <person name="Vandamme P."/>
        </authorList>
    </citation>
    <scope>NUCLEOTIDE SEQUENCE [LARGE SCALE GENOMIC DNA]</scope>
    <source>
        <strain evidence="2 3">CCUG 56899</strain>
    </source>
</reference>